<evidence type="ECO:0000313" key="2">
    <source>
        <dbReference type="Proteomes" id="UP000254571"/>
    </source>
</evidence>
<evidence type="ECO:0000313" key="1">
    <source>
        <dbReference type="EMBL" id="STW05384.1"/>
    </source>
</evidence>
<accession>A0A7H4NYW9</accession>
<comment type="caution">
    <text evidence="1">The sequence shown here is derived from an EMBL/GenBank/DDBJ whole genome shotgun (WGS) entry which is preliminary data.</text>
</comment>
<sequence>MAFYNARVACNDVAGQQVVMAAGKVADDSACFTGDQLACREIPRFQRDFKVAVNAASGNVGQIQGRGTGAAEIRAFGIHVARIFM</sequence>
<gene>
    <name evidence="1" type="ORF">NCTC9149_01769</name>
</gene>
<reference evidence="1 2" key="1">
    <citation type="submission" date="2018-06" db="EMBL/GenBank/DDBJ databases">
        <authorList>
            <consortium name="Pathogen Informatics"/>
            <person name="Doyle S."/>
        </authorList>
    </citation>
    <scope>NUCLEOTIDE SEQUENCE [LARGE SCALE GENOMIC DNA]</scope>
    <source>
        <strain evidence="1 2">NCTC9149</strain>
    </source>
</reference>
<protein>
    <submittedName>
        <fullName evidence="1">Uncharacterized protein</fullName>
    </submittedName>
</protein>
<proteinExistence type="predicted"/>
<name>A0A7H4NYW9_9ENTR</name>
<dbReference type="Proteomes" id="UP000254571">
    <property type="component" value="Unassembled WGS sequence"/>
</dbReference>
<dbReference type="EMBL" id="UGMX01000002">
    <property type="protein sequence ID" value="STW05384.1"/>
    <property type="molecule type" value="Genomic_DNA"/>
</dbReference>
<dbReference type="AlphaFoldDB" id="A0A7H4NYW9"/>
<organism evidence="1 2">
    <name type="scientific">Klebsiella grimontii</name>
    <dbReference type="NCBI Taxonomy" id="2058152"/>
    <lineage>
        <taxon>Bacteria</taxon>
        <taxon>Pseudomonadati</taxon>
        <taxon>Pseudomonadota</taxon>
        <taxon>Gammaproteobacteria</taxon>
        <taxon>Enterobacterales</taxon>
        <taxon>Enterobacteriaceae</taxon>
        <taxon>Klebsiella/Raoultella group</taxon>
        <taxon>Klebsiella</taxon>
    </lineage>
</organism>